<dbReference type="Proteomes" id="UP000193498">
    <property type="component" value="Unassembled WGS sequence"/>
</dbReference>
<evidence type="ECO:0000256" key="2">
    <source>
        <dbReference type="ARBA" id="ARBA00022692"/>
    </source>
</evidence>
<dbReference type="GO" id="GO:0016020">
    <property type="term" value="C:membrane"/>
    <property type="evidence" value="ECO:0007669"/>
    <property type="project" value="UniProtKB-SubCell"/>
</dbReference>
<evidence type="ECO:0000256" key="1">
    <source>
        <dbReference type="ARBA" id="ARBA00004141"/>
    </source>
</evidence>
<gene>
    <name evidence="6" type="ORF">K493DRAFT_305038</name>
</gene>
<feature type="transmembrane region" description="Helical" evidence="5">
    <location>
        <begin position="320"/>
        <end position="341"/>
    </location>
</feature>
<comment type="subcellular location">
    <subcellularLocation>
        <location evidence="1">Membrane</location>
        <topology evidence="1">Multi-pass membrane protein</topology>
    </subcellularLocation>
</comment>
<keyword evidence="7" id="KW-1185">Reference proteome</keyword>
<evidence type="ECO:0008006" key="8">
    <source>
        <dbReference type="Google" id="ProtNLM"/>
    </source>
</evidence>
<dbReference type="Pfam" id="PF03547">
    <property type="entry name" value="Mem_trans"/>
    <property type="match status" value="1"/>
</dbReference>
<keyword evidence="2 5" id="KW-0812">Transmembrane</keyword>
<keyword evidence="4 5" id="KW-0472">Membrane</keyword>
<feature type="transmembrane region" description="Helical" evidence="5">
    <location>
        <begin position="245"/>
        <end position="265"/>
    </location>
</feature>
<dbReference type="InParanoid" id="A0A1Y1XXU2"/>
<feature type="transmembrane region" description="Helical" evidence="5">
    <location>
        <begin position="353"/>
        <end position="373"/>
    </location>
</feature>
<feature type="transmembrane region" description="Helical" evidence="5">
    <location>
        <begin position="277"/>
        <end position="308"/>
    </location>
</feature>
<comment type="caution">
    <text evidence="6">The sequence shown here is derived from an EMBL/GenBank/DDBJ whole genome shotgun (WGS) entry which is preliminary data.</text>
</comment>
<evidence type="ECO:0000256" key="4">
    <source>
        <dbReference type="ARBA" id="ARBA00023136"/>
    </source>
</evidence>
<feature type="transmembrane region" description="Helical" evidence="5">
    <location>
        <begin position="202"/>
        <end position="225"/>
    </location>
</feature>
<organism evidence="6 7">
    <name type="scientific">Basidiobolus meristosporus CBS 931.73</name>
    <dbReference type="NCBI Taxonomy" id="1314790"/>
    <lineage>
        <taxon>Eukaryota</taxon>
        <taxon>Fungi</taxon>
        <taxon>Fungi incertae sedis</taxon>
        <taxon>Zoopagomycota</taxon>
        <taxon>Entomophthoromycotina</taxon>
        <taxon>Basidiobolomycetes</taxon>
        <taxon>Basidiobolales</taxon>
        <taxon>Basidiobolaceae</taxon>
        <taxon>Basidiobolus</taxon>
    </lineage>
</organism>
<evidence type="ECO:0000256" key="5">
    <source>
        <dbReference type="SAM" id="Phobius"/>
    </source>
</evidence>
<evidence type="ECO:0000313" key="7">
    <source>
        <dbReference type="Proteomes" id="UP000193498"/>
    </source>
</evidence>
<dbReference type="PANTHER" id="PTHR31274">
    <property type="entry name" value="PROTEIN ECM3"/>
    <property type="match status" value="1"/>
</dbReference>
<feature type="transmembrane region" description="Helical" evidence="5">
    <location>
        <begin position="20"/>
        <end position="39"/>
    </location>
</feature>
<dbReference type="STRING" id="1314790.A0A1Y1XXU2"/>
<dbReference type="InterPro" id="IPR004776">
    <property type="entry name" value="Mem_transp_PIN-like"/>
</dbReference>
<dbReference type="EMBL" id="MCFE01000387">
    <property type="protein sequence ID" value="ORX90296.1"/>
    <property type="molecule type" value="Genomic_DNA"/>
</dbReference>
<dbReference type="GO" id="GO:0055085">
    <property type="term" value="P:transmembrane transport"/>
    <property type="evidence" value="ECO:0007669"/>
    <property type="project" value="InterPro"/>
</dbReference>
<protein>
    <recommendedName>
        <fullName evidence="8">Auxin efflux carrier</fullName>
    </recommendedName>
</protein>
<evidence type="ECO:0000313" key="6">
    <source>
        <dbReference type="EMBL" id="ORX90296.1"/>
    </source>
</evidence>
<dbReference type="PANTHER" id="PTHR31274:SF1">
    <property type="entry name" value="AGL149CP"/>
    <property type="match status" value="1"/>
</dbReference>
<dbReference type="AlphaFoldDB" id="A0A1Y1XXU2"/>
<keyword evidence="3 5" id="KW-1133">Transmembrane helix</keyword>
<accession>A0A1Y1XXU2</accession>
<proteinExistence type="predicted"/>
<sequence length="378" mass="41560">MVSVGDSPPFKPGDSSIGVAYMSVLIMLFNLSLFTLGGYKLVEHDYKDAELDEEGRTATLDKMDTDDMAQGYPSCEKMGPPTYSEPSSKRRCSRVTFSDTESSKCISTRQPMIRHSSEPANIPISRKYSNSSILTNPISVPGNLKRTCTTISSFHVISEEEGLDPSVIGHPIRTRTTFSGITDFDKAMPPRSAKLSTRMVDILSVIFSPPNIAVIAGIVIGLIPILKRMWIRETPNSPFEPPLEFLFEVISMIGSAYLPLSLANLGGALAKFSIDAIPLYISLSFVVVKLIITPIIGILTIQFLTYTIHWIPVEDKPLRFLAMFASCVPTATSIMILSQFFSPTGEAKEVATILVFQYLFGMFTMVGALVYILKLLSV</sequence>
<name>A0A1Y1XXU2_9FUNG</name>
<reference evidence="6 7" key="1">
    <citation type="submission" date="2016-07" db="EMBL/GenBank/DDBJ databases">
        <title>Pervasive Adenine N6-methylation of Active Genes in Fungi.</title>
        <authorList>
            <consortium name="DOE Joint Genome Institute"/>
            <person name="Mondo S.J."/>
            <person name="Dannebaum R.O."/>
            <person name="Kuo R.C."/>
            <person name="Labutti K."/>
            <person name="Haridas S."/>
            <person name="Kuo A."/>
            <person name="Salamov A."/>
            <person name="Ahrendt S.R."/>
            <person name="Lipzen A."/>
            <person name="Sullivan W."/>
            <person name="Andreopoulos W.B."/>
            <person name="Clum A."/>
            <person name="Lindquist E."/>
            <person name="Daum C."/>
            <person name="Ramamoorthy G.K."/>
            <person name="Gryganskyi A."/>
            <person name="Culley D."/>
            <person name="Magnuson J.K."/>
            <person name="James T.Y."/>
            <person name="O'Malley M.A."/>
            <person name="Stajich J.E."/>
            <person name="Spatafora J.W."/>
            <person name="Visel A."/>
            <person name="Grigoriev I.V."/>
        </authorList>
    </citation>
    <scope>NUCLEOTIDE SEQUENCE [LARGE SCALE GENOMIC DNA]</scope>
    <source>
        <strain evidence="6 7">CBS 931.73</strain>
    </source>
</reference>
<evidence type="ECO:0000256" key="3">
    <source>
        <dbReference type="ARBA" id="ARBA00022989"/>
    </source>
</evidence>
<dbReference type="InterPro" id="IPR040254">
    <property type="entry name" value="Ecm3-like"/>
</dbReference>
<dbReference type="OrthoDB" id="435607at2759"/>